<sequence>NLEEELFRSRQDVLEAQSRSTALSLQLSTVEREGADKEQQLCQIKRELQDLQCLYRQSVEHAGEQAQLIQQLEGLNLDTQRVLRSQEEAHTADT</sequence>
<feature type="non-terminal residue" evidence="1">
    <location>
        <position position="1"/>
    </location>
</feature>
<dbReference type="EMBL" id="JAMKFB020000001">
    <property type="protein sequence ID" value="KAL0204578.1"/>
    <property type="molecule type" value="Genomic_DNA"/>
</dbReference>
<comment type="caution">
    <text evidence="1">The sequence shown here is derived from an EMBL/GenBank/DDBJ whole genome shotgun (WGS) entry which is preliminary data.</text>
</comment>
<organism evidence="1 2">
    <name type="scientific">Cirrhinus mrigala</name>
    <name type="common">Mrigala</name>
    <dbReference type="NCBI Taxonomy" id="683832"/>
    <lineage>
        <taxon>Eukaryota</taxon>
        <taxon>Metazoa</taxon>
        <taxon>Chordata</taxon>
        <taxon>Craniata</taxon>
        <taxon>Vertebrata</taxon>
        <taxon>Euteleostomi</taxon>
        <taxon>Actinopterygii</taxon>
        <taxon>Neopterygii</taxon>
        <taxon>Teleostei</taxon>
        <taxon>Ostariophysi</taxon>
        <taxon>Cypriniformes</taxon>
        <taxon>Cyprinidae</taxon>
        <taxon>Labeoninae</taxon>
        <taxon>Labeonini</taxon>
        <taxon>Cirrhinus</taxon>
    </lineage>
</organism>
<evidence type="ECO:0000313" key="2">
    <source>
        <dbReference type="Proteomes" id="UP001529510"/>
    </source>
</evidence>
<name>A0ABD0S1A4_CIRMR</name>
<dbReference type="PANTHER" id="PTHR18957:SF0">
    <property type="entry name" value="CENTLEIN"/>
    <property type="match status" value="1"/>
</dbReference>
<dbReference type="Proteomes" id="UP001529510">
    <property type="component" value="Unassembled WGS sequence"/>
</dbReference>
<keyword evidence="2" id="KW-1185">Reference proteome</keyword>
<dbReference type="AlphaFoldDB" id="A0ABD0S1A4"/>
<protein>
    <submittedName>
        <fullName evidence="1">Uncharacterized protein</fullName>
    </submittedName>
</protein>
<proteinExistence type="predicted"/>
<accession>A0ABD0S1A4</accession>
<dbReference type="InterPro" id="IPR038810">
    <property type="entry name" value="CNTLN"/>
</dbReference>
<evidence type="ECO:0000313" key="1">
    <source>
        <dbReference type="EMBL" id="KAL0204578.1"/>
    </source>
</evidence>
<reference evidence="1 2" key="1">
    <citation type="submission" date="2024-05" db="EMBL/GenBank/DDBJ databases">
        <title>Genome sequencing and assembly of Indian major carp, Cirrhinus mrigala (Hamilton, 1822).</title>
        <authorList>
            <person name="Mohindra V."/>
            <person name="Chowdhury L.M."/>
            <person name="Lal K."/>
            <person name="Jena J.K."/>
        </authorList>
    </citation>
    <scope>NUCLEOTIDE SEQUENCE [LARGE SCALE GENOMIC DNA]</scope>
    <source>
        <strain evidence="1">CM1030</strain>
        <tissue evidence="1">Blood</tissue>
    </source>
</reference>
<feature type="non-terminal residue" evidence="1">
    <location>
        <position position="94"/>
    </location>
</feature>
<gene>
    <name evidence="1" type="ORF">M9458_002596</name>
</gene>
<dbReference type="PANTHER" id="PTHR18957">
    <property type="entry name" value="CENTLEIN"/>
    <property type="match status" value="1"/>
</dbReference>